<evidence type="ECO:0000256" key="1">
    <source>
        <dbReference type="ARBA" id="ARBA00022723"/>
    </source>
</evidence>
<dbReference type="SUPFAM" id="SSF55008">
    <property type="entry name" value="HMA, heavy metal-associated domain"/>
    <property type="match status" value="1"/>
</dbReference>
<dbReference type="PANTHER" id="PTHR22814:SF287">
    <property type="entry name" value="COPPER TRANSPORT PROTEIN ATX1"/>
    <property type="match status" value="1"/>
</dbReference>
<organism evidence="4 5">
    <name type="scientific">Ceratodon purpureus</name>
    <name type="common">Fire moss</name>
    <name type="synonym">Dicranum purpureum</name>
    <dbReference type="NCBI Taxonomy" id="3225"/>
    <lineage>
        <taxon>Eukaryota</taxon>
        <taxon>Viridiplantae</taxon>
        <taxon>Streptophyta</taxon>
        <taxon>Embryophyta</taxon>
        <taxon>Bryophyta</taxon>
        <taxon>Bryophytina</taxon>
        <taxon>Bryopsida</taxon>
        <taxon>Dicranidae</taxon>
        <taxon>Pseudoditrichales</taxon>
        <taxon>Ditrichaceae</taxon>
        <taxon>Ceratodon</taxon>
    </lineage>
</organism>
<dbReference type="EMBL" id="CM026430">
    <property type="protein sequence ID" value="KAG0563003.1"/>
    <property type="molecule type" value="Genomic_DNA"/>
</dbReference>
<reference evidence="4" key="1">
    <citation type="submission" date="2020-06" db="EMBL/GenBank/DDBJ databases">
        <title>WGS assembly of Ceratodon purpureus strain R40.</title>
        <authorList>
            <person name="Carey S.B."/>
            <person name="Jenkins J."/>
            <person name="Shu S."/>
            <person name="Lovell J.T."/>
            <person name="Sreedasyam A."/>
            <person name="Maumus F."/>
            <person name="Tiley G.P."/>
            <person name="Fernandez-Pozo N."/>
            <person name="Barry K."/>
            <person name="Chen C."/>
            <person name="Wang M."/>
            <person name="Lipzen A."/>
            <person name="Daum C."/>
            <person name="Saski C.A."/>
            <person name="Payton A.C."/>
            <person name="Mcbreen J.C."/>
            <person name="Conrad R.E."/>
            <person name="Kollar L.M."/>
            <person name="Olsson S."/>
            <person name="Huttunen S."/>
            <person name="Landis J.B."/>
            <person name="Wickett N.J."/>
            <person name="Johnson M.G."/>
            <person name="Rensing S.A."/>
            <person name="Grimwood J."/>
            <person name="Schmutz J."/>
            <person name="Mcdaniel S.F."/>
        </authorList>
    </citation>
    <scope>NUCLEOTIDE SEQUENCE</scope>
    <source>
        <strain evidence="4">R40</strain>
    </source>
</reference>
<dbReference type="PROSITE" id="PS50846">
    <property type="entry name" value="HMA_2"/>
    <property type="match status" value="1"/>
</dbReference>
<evidence type="ECO:0000313" key="5">
    <source>
        <dbReference type="Proteomes" id="UP000822688"/>
    </source>
</evidence>
<gene>
    <name evidence="4" type="ORF">KC19_9G188900</name>
</gene>
<accession>A0A8T0GVS2</accession>
<dbReference type="CDD" id="cd00371">
    <property type="entry name" value="HMA"/>
    <property type="match status" value="1"/>
</dbReference>
<name>A0A8T0GVS2_CERPU</name>
<proteinExistence type="predicted"/>
<dbReference type="Gene3D" id="3.30.70.100">
    <property type="match status" value="1"/>
</dbReference>
<dbReference type="AlphaFoldDB" id="A0A8T0GVS2"/>
<feature type="domain" description="HMA" evidence="3">
    <location>
        <begin position="2"/>
        <end position="69"/>
    </location>
</feature>
<feature type="region of interest" description="Disordered" evidence="2">
    <location>
        <begin position="77"/>
        <end position="159"/>
    </location>
</feature>
<sequence length="159" mass="17331">MPETTVLKVLLHCDGCVSKVKRHIRRLEGVESFHVDQKNSKVTVYGTVKPQVVLDKVLRAGKTAEFWPEPVVVKEAATKEPEVVGGKKKAADGGENGSAKKQKSGKKDSKESIELEEFDAGDGEIVNEHDVPALEVADESEERGLMDKRPAKKGGNKRG</sequence>
<evidence type="ECO:0000313" key="4">
    <source>
        <dbReference type="EMBL" id="KAG0563003.1"/>
    </source>
</evidence>
<protein>
    <recommendedName>
        <fullName evidence="3">HMA domain-containing protein</fullName>
    </recommendedName>
</protein>
<evidence type="ECO:0000259" key="3">
    <source>
        <dbReference type="PROSITE" id="PS50846"/>
    </source>
</evidence>
<feature type="compositionally biased region" description="Basic residues" evidence="2">
    <location>
        <begin position="150"/>
        <end position="159"/>
    </location>
</feature>
<dbReference type="GO" id="GO:0046872">
    <property type="term" value="F:metal ion binding"/>
    <property type="evidence" value="ECO:0007669"/>
    <property type="project" value="UniProtKB-KW"/>
</dbReference>
<comment type="caution">
    <text evidence="4">The sequence shown here is derived from an EMBL/GenBank/DDBJ whole genome shotgun (WGS) entry which is preliminary data.</text>
</comment>
<dbReference type="Pfam" id="PF00403">
    <property type="entry name" value="HMA"/>
    <property type="match status" value="1"/>
</dbReference>
<dbReference type="PANTHER" id="PTHR22814">
    <property type="entry name" value="COPPER TRANSPORT PROTEIN ATOX1-RELATED"/>
    <property type="match status" value="1"/>
</dbReference>
<dbReference type="Proteomes" id="UP000822688">
    <property type="component" value="Chromosome 9"/>
</dbReference>
<dbReference type="InterPro" id="IPR006121">
    <property type="entry name" value="HMA_dom"/>
</dbReference>
<dbReference type="InterPro" id="IPR036163">
    <property type="entry name" value="HMA_dom_sf"/>
</dbReference>
<keyword evidence="1" id="KW-0479">Metal-binding</keyword>
<evidence type="ECO:0000256" key="2">
    <source>
        <dbReference type="SAM" id="MobiDB-lite"/>
    </source>
</evidence>
<keyword evidence="5" id="KW-1185">Reference proteome</keyword>